<reference evidence="2" key="1">
    <citation type="journal article" date="2004" name="J. Bacteriol.">
        <title>The Bacteroides fragilis pathogenicity island is contained in a putative novel conjugative transposon.</title>
        <authorList>
            <person name="Franco A.A."/>
        </authorList>
    </citation>
    <scope>NUCLEOTIDE SEQUENCE</scope>
    <source>
        <strain evidence="2">86-5443-2-2</strain>
    </source>
</reference>
<evidence type="ECO:0000256" key="1">
    <source>
        <dbReference type="SAM" id="MobiDB-lite"/>
    </source>
</evidence>
<evidence type="ECO:0000313" key="2">
    <source>
        <dbReference type="EMBL" id="AAQ92932.1"/>
    </source>
</evidence>
<protein>
    <submittedName>
        <fullName evidence="2">ORF-58A</fullName>
    </submittedName>
</protein>
<dbReference type="AlphaFoldDB" id="Q6U946"/>
<accession>Q6U946</accession>
<proteinExistence type="predicted"/>
<feature type="region of interest" description="Disordered" evidence="1">
    <location>
        <begin position="79"/>
        <end position="98"/>
    </location>
</feature>
<organism evidence="2">
    <name type="scientific">Bacteroides fragilis</name>
    <dbReference type="NCBI Taxonomy" id="817"/>
    <lineage>
        <taxon>Bacteria</taxon>
        <taxon>Pseudomonadati</taxon>
        <taxon>Bacteroidota</taxon>
        <taxon>Bacteroidia</taxon>
        <taxon>Bacteroidales</taxon>
        <taxon>Bacteroidaceae</taxon>
        <taxon>Bacteroides</taxon>
    </lineage>
</organism>
<feature type="compositionally biased region" description="Basic and acidic residues" evidence="1">
    <location>
        <begin position="83"/>
        <end position="94"/>
    </location>
</feature>
<sequence length="147" mass="16679">MEQSNFQLTKENYLYPLIKNYIAKYNADHGSEERARQQEEILRTRRKTLELLGVPVKDQQEILQLASVAPLVLDTAAEGDLGQQKDQKPHHVPPESDAEGCLSINIKRLIIWNSKKYKSKYSGEVATFLPETSICRLQVICPGDPEA</sequence>
<dbReference type="EMBL" id="AY375536">
    <property type="protein sequence ID" value="AAQ92932.1"/>
    <property type="molecule type" value="Genomic_DNA"/>
</dbReference>
<name>Q6U946_BACFG</name>